<dbReference type="InterPro" id="IPR036388">
    <property type="entry name" value="WH-like_DNA-bd_sf"/>
</dbReference>
<dbReference type="InterPro" id="IPR040764">
    <property type="entry name" value="CvfB_WH"/>
</dbReference>
<dbReference type="PANTHER" id="PTHR37296">
    <property type="entry name" value="CONSERVED VIRULENCE FACTOR B"/>
    <property type="match status" value="1"/>
</dbReference>
<feature type="domain" description="S1 motif" evidence="2">
    <location>
        <begin position="143"/>
        <end position="205"/>
    </location>
</feature>
<dbReference type="PIRSF" id="PIRSF012524">
    <property type="entry name" value="YitL_S1"/>
    <property type="match status" value="1"/>
</dbReference>
<feature type="domain" description="S1 motif" evidence="2">
    <location>
        <begin position="68"/>
        <end position="130"/>
    </location>
</feature>
<dbReference type="InterPro" id="IPR039566">
    <property type="entry name" value="CvfB_S1_st"/>
</dbReference>
<sequence>MITIGKYNKLRVGAKNSQGLSLTDGENEVLLPFLEVPPTIALGDDVDAFVYLNKDGSTVATLKDVLATADEFALLTVVAVNDDGAFVDIGVDKDVFVPKREQKKPMELGESYVVFVYLDHQSNRLLASSKIDEFVAHDGFDFEEGDAVDLLIIDKSDLGYNAIINDEFIGLLYHNEVFSIIEPGQRTKGWIKTIRVDGKIDLTLQPSGFGHVLETKDYILEELKVVGEINLGDKSSPEEIYNRFQVSKSAFKKAIGGLYKERLITISDHQIKLVKE</sequence>
<name>A0ABW9JH70_9SPHI</name>
<accession>A0ABW9JH70</accession>
<evidence type="ECO:0000256" key="1">
    <source>
        <dbReference type="PIRNR" id="PIRNR012524"/>
    </source>
</evidence>
<dbReference type="InterPro" id="IPR014464">
    <property type="entry name" value="CvfB_fam"/>
</dbReference>
<organism evidence="3 4">
    <name type="scientific">Pedobacter helvus</name>
    <dbReference type="NCBI Taxonomy" id="2563444"/>
    <lineage>
        <taxon>Bacteria</taxon>
        <taxon>Pseudomonadati</taxon>
        <taxon>Bacteroidota</taxon>
        <taxon>Sphingobacteriia</taxon>
        <taxon>Sphingobacteriales</taxon>
        <taxon>Sphingobacteriaceae</taxon>
        <taxon>Pedobacter</taxon>
    </lineage>
</organism>
<reference evidence="3 4" key="1">
    <citation type="submission" date="2024-12" db="EMBL/GenBank/DDBJ databases">
        <authorList>
            <person name="Hu S."/>
        </authorList>
    </citation>
    <scope>NUCLEOTIDE SEQUENCE [LARGE SCALE GENOMIC DNA]</scope>
    <source>
        <strain evidence="3 4">P-25</strain>
    </source>
</reference>
<comment type="caution">
    <text evidence="3">The sequence shown here is derived from an EMBL/GenBank/DDBJ whole genome shotgun (WGS) entry which is preliminary data.</text>
</comment>
<dbReference type="Pfam" id="PF13509">
    <property type="entry name" value="S1_2"/>
    <property type="match status" value="2"/>
</dbReference>
<dbReference type="RefSeq" id="WP_138730590.1">
    <property type="nucleotide sequence ID" value="NZ_SRMP02000013.1"/>
</dbReference>
<dbReference type="EMBL" id="SRMP02000013">
    <property type="protein sequence ID" value="MFN0291743.1"/>
    <property type="molecule type" value="Genomic_DNA"/>
</dbReference>
<dbReference type="SMART" id="SM00316">
    <property type="entry name" value="S1"/>
    <property type="match status" value="2"/>
</dbReference>
<evidence type="ECO:0000313" key="3">
    <source>
        <dbReference type="EMBL" id="MFN0291743.1"/>
    </source>
</evidence>
<protein>
    <submittedName>
        <fullName evidence="3">S1 RNA-binding domain-containing protein</fullName>
    </submittedName>
</protein>
<gene>
    <name evidence="3" type="ORF">E5L68_010090</name>
</gene>
<dbReference type="InterPro" id="IPR003029">
    <property type="entry name" value="S1_domain"/>
</dbReference>
<dbReference type="Gene3D" id="2.40.50.140">
    <property type="entry name" value="Nucleic acid-binding proteins"/>
    <property type="match status" value="1"/>
</dbReference>
<dbReference type="Proteomes" id="UP001517367">
    <property type="component" value="Unassembled WGS sequence"/>
</dbReference>
<dbReference type="PANTHER" id="PTHR37296:SF1">
    <property type="entry name" value="CONSERVED VIRULENCE FACTOR B"/>
    <property type="match status" value="1"/>
</dbReference>
<proteinExistence type="inferred from homology"/>
<comment type="similarity">
    <text evidence="1">Belongs to the CvfB family.</text>
</comment>
<dbReference type="Pfam" id="PF17783">
    <property type="entry name" value="WHD_CvfB"/>
    <property type="match status" value="1"/>
</dbReference>
<dbReference type="InterPro" id="IPR012340">
    <property type="entry name" value="NA-bd_OB-fold"/>
</dbReference>
<keyword evidence="4" id="KW-1185">Reference proteome</keyword>
<dbReference type="Gene3D" id="1.10.10.10">
    <property type="entry name" value="Winged helix-like DNA-binding domain superfamily/Winged helix DNA-binding domain"/>
    <property type="match status" value="1"/>
</dbReference>
<evidence type="ECO:0000259" key="2">
    <source>
        <dbReference type="SMART" id="SM00316"/>
    </source>
</evidence>
<evidence type="ECO:0000313" key="4">
    <source>
        <dbReference type="Proteomes" id="UP001517367"/>
    </source>
</evidence>